<dbReference type="KEGG" id="anp:FK178_08835"/>
<proteinExistence type="predicted"/>
<evidence type="ECO:0000313" key="1">
    <source>
        <dbReference type="EMBL" id="QED37820.1"/>
    </source>
</evidence>
<dbReference type="PROSITE" id="PS51257">
    <property type="entry name" value="PROKAR_LIPOPROTEIN"/>
    <property type="match status" value="1"/>
</dbReference>
<dbReference type="EMBL" id="CP042476">
    <property type="protein sequence ID" value="QED37820.1"/>
    <property type="molecule type" value="Genomic_DNA"/>
</dbReference>
<keyword evidence="2" id="KW-1185">Reference proteome</keyword>
<dbReference type="AlphaFoldDB" id="A0A5B8YIP8"/>
<dbReference type="Proteomes" id="UP000321954">
    <property type="component" value="Chromosome"/>
</dbReference>
<protein>
    <submittedName>
        <fullName evidence="1">DUF4920 domain-containing protein</fullName>
    </submittedName>
</protein>
<dbReference type="RefSeq" id="WP_146833696.1">
    <property type="nucleotide sequence ID" value="NZ_CP042476.1"/>
</dbReference>
<gene>
    <name evidence="1" type="ORF">FK178_08835</name>
</gene>
<organism evidence="1 2">
    <name type="scientific">Antarcticibacterium arcticum</name>
    <dbReference type="NCBI Taxonomy" id="2585771"/>
    <lineage>
        <taxon>Bacteria</taxon>
        <taxon>Pseudomonadati</taxon>
        <taxon>Bacteroidota</taxon>
        <taxon>Flavobacteriia</taxon>
        <taxon>Flavobacteriales</taxon>
        <taxon>Flavobacteriaceae</taxon>
        <taxon>Antarcticibacterium</taxon>
    </lineage>
</organism>
<accession>A0A5B8YIP8</accession>
<evidence type="ECO:0000313" key="2">
    <source>
        <dbReference type="Proteomes" id="UP000321954"/>
    </source>
</evidence>
<dbReference type="Pfam" id="PF16267">
    <property type="entry name" value="DUF4920"/>
    <property type="match status" value="1"/>
</dbReference>
<reference evidence="1 2" key="1">
    <citation type="submission" date="2019-08" db="EMBL/GenBank/DDBJ databases">
        <title>Antarcticibacterium arcticum sp. nov., a bacterium isolated from marine sediment of the Canadian Beaufort Sea.</title>
        <authorList>
            <person name="Lee Y.M."/>
            <person name="Baek K."/>
            <person name="Lee D.-H."/>
            <person name="Shin S.C."/>
            <person name="Jin Y.K."/>
            <person name="Park Y."/>
        </authorList>
    </citation>
    <scope>NUCLEOTIDE SEQUENCE [LARGE SCALE GENOMIC DNA]</scope>
    <source>
        <strain evidence="1 2">PAMC 28998</strain>
    </source>
</reference>
<dbReference type="OrthoDB" id="129527at2"/>
<dbReference type="InterPro" id="IPR032577">
    <property type="entry name" value="DUF4920"/>
</dbReference>
<sequence length="169" mass="18843">MKNLWILPAFAVLSLVSCKNTDNTKDPEVMVETADLAYSSYGEQISSENSLSAGEMEERFKNLKEGDTIEVSFKTKVNSVCKGKGCWMTLDLPQEEDVMVKFKDYGFFVPMDIEEKEVVVNGKAFVAEVSVEEQQHYAEDKGDSPGKIAAITRPKRTLTFLADGVLIKD</sequence>
<name>A0A5B8YIP8_9FLAO</name>